<comment type="caution">
    <text evidence="2">The sequence shown here is derived from an EMBL/GenBank/DDBJ whole genome shotgun (WGS) entry which is preliminary data.</text>
</comment>
<protein>
    <submittedName>
        <fullName evidence="2">Uncharacterized protein</fullName>
    </submittedName>
</protein>
<dbReference type="AlphaFoldDB" id="A0ABD0MXN2"/>
<proteinExistence type="predicted"/>
<evidence type="ECO:0000313" key="2">
    <source>
        <dbReference type="EMBL" id="KAL0153336.1"/>
    </source>
</evidence>
<organism evidence="2 3">
    <name type="scientific">Cirrhinus mrigala</name>
    <name type="common">Mrigala</name>
    <dbReference type="NCBI Taxonomy" id="683832"/>
    <lineage>
        <taxon>Eukaryota</taxon>
        <taxon>Metazoa</taxon>
        <taxon>Chordata</taxon>
        <taxon>Craniata</taxon>
        <taxon>Vertebrata</taxon>
        <taxon>Euteleostomi</taxon>
        <taxon>Actinopterygii</taxon>
        <taxon>Neopterygii</taxon>
        <taxon>Teleostei</taxon>
        <taxon>Ostariophysi</taxon>
        <taxon>Cypriniformes</taxon>
        <taxon>Cyprinidae</taxon>
        <taxon>Labeoninae</taxon>
        <taxon>Labeonini</taxon>
        <taxon>Cirrhinus</taxon>
    </lineage>
</organism>
<reference evidence="2 3" key="1">
    <citation type="submission" date="2024-05" db="EMBL/GenBank/DDBJ databases">
        <title>Genome sequencing and assembly of Indian major carp, Cirrhinus mrigala (Hamilton, 1822).</title>
        <authorList>
            <person name="Mohindra V."/>
            <person name="Chowdhury L.M."/>
            <person name="Lal K."/>
            <person name="Jena J.K."/>
        </authorList>
    </citation>
    <scope>NUCLEOTIDE SEQUENCE [LARGE SCALE GENOMIC DNA]</scope>
    <source>
        <strain evidence="2">CM1030</strain>
        <tissue evidence="2">Blood</tissue>
    </source>
</reference>
<evidence type="ECO:0000256" key="1">
    <source>
        <dbReference type="SAM" id="MobiDB-lite"/>
    </source>
</evidence>
<keyword evidence="3" id="KW-1185">Reference proteome</keyword>
<gene>
    <name evidence="2" type="ORF">M9458_051374</name>
</gene>
<sequence length="126" mass="13892">TTELSWREGILRCLESVQPQSRTSPPANPHPDSRSQSPSPPPRVTARGPPAPSQSSVTPALLWTSRSPPRSSEPWALPWRCHPRSSALHLSLRLHLHLLHRRRPSFTMAPPSVSSAGLGLAWLLLL</sequence>
<evidence type="ECO:0000313" key="3">
    <source>
        <dbReference type="Proteomes" id="UP001529510"/>
    </source>
</evidence>
<dbReference type="Proteomes" id="UP001529510">
    <property type="component" value="Unassembled WGS sequence"/>
</dbReference>
<feature type="region of interest" description="Disordered" evidence="1">
    <location>
        <begin position="15"/>
        <end position="76"/>
    </location>
</feature>
<name>A0ABD0MXN2_CIRMR</name>
<feature type="non-terminal residue" evidence="2">
    <location>
        <position position="1"/>
    </location>
</feature>
<feature type="compositionally biased region" description="Polar residues" evidence="1">
    <location>
        <begin position="53"/>
        <end position="70"/>
    </location>
</feature>
<accession>A0ABD0MXN2</accession>
<dbReference type="EMBL" id="JAMKFB020000119">
    <property type="protein sequence ID" value="KAL0153336.1"/>
    <property type="molecule type" value="Genomic_DNA"/>
</dbReference>